<evidence type="ECO:0000313" key="3">
    <source>
        <dbReference type="EMBL" id="KAK3211783.1"/>
    </source>
</evidence>
<dbReference type="EMBL" id="JANJYJ010000005">
    <property type="protein sequence ID" value="KAK3211783.1"/>
    <property type="molecule type" value="Genomic_DNA"/>
</dbReference>
<evidence type="ECO:0000259" key="2">
    <source>
        <dbReference type="SMART" id="SM00575"/>
    </source>
</evidence>
<dbReference type="SMART" id="SM00575">
    <property type="entry name" value="ZnF_PMZ"/>
    <property type="match status" value="1"/>
</dbReference>
<comment type="caution">
    <text evidence="3">The sequence shown here is derived from an EMBL/GenBank/DDBJ whole genome shotgun (WGS) entry which is preliminary data.</text>
</comment>
<feature type="domain" description="Zinc finger PMZ-type" evidence="2">
    <location>
        <begin position="49"/>
        <end position="76"/>
    </location>
</feature>
<dbReference type="Proteomes" id="UP001281410">
    <property type="component" value="Unassembled WGS sequence"/>
</dbReference>
<sequence length="179" mass="20636">MRHQLTDATHLVILKHVEKCGCMSVNPFDWNIFSVKRSRKQWTVDLARKTCTYNKFQMDHFSCSHALTSARYIKSLESYAILTKSDRQTFIDTYSVPITPVVPSDIDERVVLNLKSKRQSGHPIEGRHASSSERTTTQSCKRCGQSVERLPIRQYVLHQSQSMGTTVTPAMYHMNNHYN</sequence>
<organism evidence="3 4">
    <name type="scientific">Dipteronia sinensis</name>
    <dbReference type="NCBI Taxonomy" id="43782"/>
    <lineage>
        <taxon>Eukaryota</taxon>
        <taxon>Viridiplantae</taxon>
        <taxon>Streptophyta</taxon>
        <taxon>Embryophyta</taxon>
        <taxon>Tracheophyta</taxon>
        <taxon>Spermatophyta</taxon>
        <taxon>Magnoliopsida</taxon>
        <taxon>eudicotyledons</taxon>
        <taxon>Gunneridae</taxon>
        <taxon>Pentapetalae</taxon>
        <taxon>rosids</taxon>
        <taxon>malvids</taxon>
        <taxon>Sapindales</taxon>
        <taxon>Sapindaceae</taxon>
        <taxon>Hippocastanoideae</taxon>
        <taxon>Acereae</taxon>
        <taxon>Dipteronia</taxon>
    </lineage>
</organism>
<accession>A0AAE0AE60</accession>
<dbReference type="GO" id="GO:0008270">
    <property type="term" value="F:zinc ion binding"/>
    <property type="evidence" value="ECO:0007669"/>
    <property type="project" value="InterPro"/>
</dbReference>
<evidence type="ECO:0000256" key="1">
    <source>
        <dbReference type="SAM" id="MobiDB-lite"/>
    </source>
</evidence>
<evidence type="ECO:0000313" key="4">
    <source>
        <dbReference type="Proteomes" id="UP001281410"/>
    </source>
</evidence>
<protein>
    <recommendedName>
        <fullName evidence="2">Zinc finger PMZ-type domain-containing protein</fullName>
    </recommendedName>
</protein>
<name>A0AAE0AE60_9ROSI</name>
<gene>
    <name evidence="3" type="ORF">Dsin_016489</name>
</gene>
<keyword evidence="4" id="KW-1185">Reference proteome</keyword>
<reference evidence="3" key="1">
    <citation type="journal article" date="2023" name="Plant J.">
        <title>Genome sequences and population genomics provide insights into the demographic history, inbreeding, and mutation load of two 'living fossil' tree species of Dipteronia.</title>
        <authorList>
            <person name="Feng Y."/>
            <person name="Comes H.P."/>
            <person name="Chen J."/>
            <person name="Zhu S."/>
            <person name="Lu R."/>
            <person name="Zhang X."/>
            <person name="Li P."/>
            <person name="Qiu J."/>
            <person name="Olsen K.M."/>
            <person name="Qiu Y."/>
        </authorList>
    </citation>
    <scope>NUCLEOTIDE SEQUENCE</scope>
    <source>
        <strain evidence="3">NBL</strain>
    </source>
</reference>
<dbReference type="AlphaFoldDB" id="A0AAE0AE60"/>
<feature type="region of interest" description="Disordered" evidence="1">
    <location>
        <begin position="117"/>
        <end position="142"/>
    </location>
</feature>
<proteinExistence type="predicted"/>
<dbReference type="InterPro" id="IPR006564">
    <property type="entry name" value="Znf_PMZ"/>
</dbReference>